<feature type="signal peptide" evidence="1">
    <location>
        <begin position="1"/>
        <end position="18"/>
    </location>
</feature>
<dbReference type="RefSeq" id="WP_189483723.1">
    <property type="nucleotide sequence ID" value="NZ_BMYR01000011.1"/>
</dbReference>
<evidence type="ECO:0000313" key="2">
    <source>
        <dbReference type="EMBL" id="GGW69185.1"/>
    </source>
</evidence>
<dbReference type="SUPFAM" id="SSF48452">
    <property type="entry name" value="TPR-like"/>
    <property type="match status" value="2"/>
</dbReference>
<protein>
    <recommendedName>
        <fullName evidence="4">Tetratricopeptide repeat protein</fullName>
    </recommendedName>
</protein>
<sequence>MQRFIALLLLGVSYHSVATTALEQQVETLFQQKAYDDVKALIAPQVNNKTKDAFLLATLGRSELALGNATAAEKWLAKAVKADAANAKYQFWYGRASCDSAQQANMLSALGFAKRCVNAFEQAHQLAPENAVYLEALAKYYAQAPGVAGGDKDKAMALSKTLQQVEPLKGHLLELELLLQQDQTEAAKALIDQVPALQNRPEPYFMHGVKLAQSRDYAGAVQQFVHASKQDAIDTEAKRSRLLALYQLGRATVLAKTDYPQGIDALQRFLADEETLPEFNEWAQFRLAQLYLATEQRPAAETLLSALQNSTKDNTLKTEIKKIY</sequence>
<gene>
    <name evidence="2" type="ORF">GCM10008111_26610</name>
</gene>
<dbReference type="Proteomes" id="UP000634667">
    <property type="component" value="Unassembled WGS sequence"/>
</dbReference>
<dbReference type="EMBL" id="BMYR01000011">
    <property type="protein sequence ID" value="GGW69185.1"/>
    <property type="molecule type" value="Genomic_DNA"/>
</dbReference>
<dbReference type="InterPro" id="IPR011990">
    <property type="entry name" value="TPR-like_helical_dom_sf"/>
</dbReference>
<feature type="chain" id="PRO_5045947174" description="Tetratricopeptide repeat protein" evidence="1">
    <location>
        <begin position="19"/>
        <end position="324"/>
    </location>
</feature>
<comment type="caution">
    <text evidence="2">The sequence shown here is derived from an EMBL/GenBank/DDBJ whole genome shotgun (WGS) entry which is preliminary data.</text>
</comment>
<keyword evidence="3" id="KW-1185">Reference proteome</keyword>
<evidence type="ECO:0000256" key="1">
    <source>
        <dbReference type="SAM" id="SignalP"/>
    </source>
</evidence>
<accession>A0ABQ2WSC8</accession>
<organism evidence="2 3">
    <name type="scientific">Alishewanella tabrizica</name>
    <dbReference type="NCBI Taxonomy" id="671278"/>
    <lineage>
        <taxon>Bacteria</taxon>
        <taxon>Pseudomonadati</taxon>
        <taxon>Pseudomonadota</taxon>
        <taxon>Gammaproteobacteria</taxon>
        <taxon>Alteromonadales</taxon>
        <taxon>Alteromonadaceae</taxon>
        <taxon>Alishewanella</taxon>
    </lineage>
</organism>
<dbReference type="Gene3D" id="1.25.40.10">
    <property type="entry name" value="Tetratricopeptide repeat domain"/>
    <property type="match status" value="2"/>
</dbReference>
<proteinExistence type="predicted"/>
<evidence type="ECO:0008006" key="4">
    <source>
        <dbReference type="Google" id="ProtNLM"/>
    </source>
</evidence>
<reference evidence="3" key="1">
    <citation type="journal article" date="2019" name="Int. J. Syst. Evol. Microbiol.">
        <title>The Global Catalogue of Microorganisms (GCM) 10K type strain sequencing project: providing services to taxonomists for standard genome sequencing and annotation.</title>
        <authorList>
            <consortium name="The Broad Institute Genomics Platform"/>
            <consortium name="The Broad Institute Genome Sequencing Center for Infectious Disease"/>
            <person name="Wu L."/>
            <person name="Ma J."/>
        </authorList>
    </citation>
    <scope>NUCLEOTIDE SEQUENCE [LARGE SCALE GENOMIC DNA]</scope>
    <source>
        <strain evidence="3">KCTC 23723</strain>
    </source>
</reference>
<name>A0ABQ2WSC8_9ALTE</name>
<keyword evidence="1" id="KW-0732">Signal</keyword>
<evidence type="ECO:0000313" key="3">
    <source>
        <dbReference type="Proteomes" id="UP000634667"/>
    </source>
</evidence>